<dbReference type="Gene3D" id="3.30.70.150">
    <property type="entry name" value="RuBisCO large subunit, N-terminal domain"/>
    <property type="match status" value="1"/>
</dbReference>
<dbReference type="InterPro" id="IPR033966">
    <property type="entry name" value="RuBisCO"/>
</dbReference>
<sequence>MSFDTNANKRFSATYKISSNSYNEAKDIAFATALEQTVECPYSLIENTRIENTLLGNVESLEKISENCFLATISYDSSICESECVGLLNTLFGNTSLKSNIRLEDISLTDEMYKIYKGPKFGREGIRKLCNIQNGPIFMSAIKPVGYNVNELQNLVYKLAKGGCTIIKDDHNLINQSYAPFKERIKACVDALQRANSETGLNCIYVSNISADANEFEERAFLSQEMGVDAVMASAGLVGFPAIKKLALDKNFNKPIFMHPALTGAWTLSDSFGISPYCYYGKLTRIMGADAVIFASYGGRFGFTKETCISIKKGTETEIGNLKKAFPVPSGGMKWQNFNNMVNTYGDDTIFLVGGALLTHGKDLCESTKFYVQKLNEASKNK</sequence>
<dbReference type="PANTHER" id="PTHR42704">
    <property type="entry name" value="RIBULOSE BISPHOSPHATE CARBOXYLASE"/>
    <property type="match status" value="1"/>
</dbReference>
<dbReference type="SFLD" id="SFLDG00301">
    <property type="entry name" value="RuBisCO-like_proteins"/>
    <property type="match status" value="1"/>
</dbReference>
<dbReference type="GO" id="GO:0000287">
    <property type="term" value="F:magnesium ion binding"/>
    <property type="evidence" value="ECO:0007669"/>
    <property type="project" value="InterPro"/>
</dbReference>
<dbReference type="Pfam" id="PF00016">
    <property type="entry name" value="RuBisCO_large"/>
    <property type="match status" value="1"/>
</dbReference>
<dbReference type="InterPro" id="IPR036422">
    <property type="entry name" value="RuBisCO_lsu_N_sf"/>
</dbReference>
<dbReference type="Proteomes" id="UP000004594">
    <property type="component" value="Unassembled WGS sequence"/>
</dbReference>
<dbReference type="EMBL" id="AENT01000024">
    <property type="protein sequence ID" value="EFR42493.1"/>
    <property type="molecule type" value="Genomic_DNA"/>
</dbReference>
<dbReference type="InterPro" id="IPR000685">
    <property type="entry name" value="RuBisCO_lsu_C"/>
</dbReference>
<proteinExistence type="predicted"/>
<dbReference type="InterPro" id="IPR036376">
    <property type="entry name" value="RuBisCO_lsu_C_sf"/>
</dbReference>
<dbReference type="PANTHER" id="PTHR42704:SF17">
    <property type="entry name" value="RIBULOSE BISPHOSPHATE CARBOXYLASE LARGE CHAIN"/>
    <property type="match status" value="1"/>
</dbReference>
<name>E4L990_9FIRM</name>
<dbReference type="SUPFAM" id="SSF54966">
    <property type="entry name" value="RuBisCO, large subunit, small (N-terminal) domain"/>
    <property type="match status" value="1"/>
</dbReference>
<evidence type="ECO:0000313" key="3">
    <source>
        <dbReference type="Proteomes" id="UP000004594"/>
    </source>
</evidence>
<dbReference type="RefSeq" id="WP_007554764.1">
    <property type="nucleotide sequence ID" value="NZ_AENT01000024.1"/>
</dbReference>
<dbReference type="eggNOG" id="COG1850">
    <property type="taxonomic scope" value="Bacteria"/>
</dbReference>
<dbReference type="GO" id="GO:0015977">
    <property type="term" value="P:carbon fixation"/>
    <property type="evidence" value="ECO:0007669"/>
    <property type="project" value="InterPro"/>
</dbReference>
<protein>
    <submittedName>
        <fullName evidence="2">Ribulose bisphosphate carboxylase large chain, catalytic domain protein</fullName>
    </submittedName>
</protein>
<dbReference type="OrthoDB" id="9770811at2"/>
<evidence type="ECO:0000313" key="2">
    <source>
        <dbReference type="EMBL" id="EFR42493.1"/>
    </source>
</evidence>
<evidence type="ECO:0000259" key="1">
    <source>
        <dbReference type="Pfam" id="PF00016"/>
    </source>
</evidence>
<dbReference type="AlphaFoldDB" id="E4L990"/>
<accession>E4L990</accession>
<gene>
    <name evidence="2" type="ORF">HMPREF9220_0313</name>
</gene>
<comment type="caution">
    <text evidence="2">The sequence shown here is derived from an EMBL/GenBank/DDBJ whole genome shotgun (WGS) entry which is preliminary data.</text>
</comment>
<dbReference type="GO" id="GO:0016984">
    <property type="term" value="F:ribulose-bisphosphate carboxylase activity"/>
    <property type="evidence" value="ECO:0007669"/>
    <property type="project" value="InterPro"/>
</dbReference>
<dbReference type="CDD" id="cd08210">
    <property type="entry name" value="RLP_RrRLP"/>
    <property type="match status" value="1"/>
</dbReference>
<feature type="domain" description="Ribulose bisphosphate carboxylase large subunit C-terminal" evidence="1">
    <location>
        <begin position="127"/>
        <end position="360"/>
    </location>
</feature>
<dbReference type="SUPFAM" id="SSF51649">
    <property type="entry name" value="RuBisCo, C-terminal domain"/>
    <property type="match status" value="1"/>
</dbReference>
<dbReference type="SFLD" id="SFLDS00014">
    <property type="entry name" value="RuBisCO"/>
    <property type="match status" value="1"/>
</dbReference>
<reference evidence="2 3" key="1">
    <citation type="submission" date="2010-11" db="EMBL/GenBank/DDBJ databases">
        <authorList>
            <person name="Durkin A.S."/>
            <person name="Madupu R."/>
            <person name="Torralba M."/>
            <person name="Gillis M."/>
            <person name="Methe B."/>
            <person name="Sutton G."/>
            <person name="Nelson K.E."/>
        </authorList>
    </citation>
    <scope>NUCLEOTIDE SEQUENCE [LARGE SCALE GENOMIC DNA]</scope>
    <source>
        <strain evidence="2 3">UPII 345-E</strain>
    </source>
</reference>
<organism evidence="2 3">
    <name type="scientific">Dialister micraerophilus UPII 345-E</name>
    <dbReference type="NCBI Taxonomy" id="910314"/>
    <lineage>
        <taxon>Bacteria</taxon>
        <taxon>Bacillati</taxon>
        <taxon>Bacillota</taxon>
        <taxon>Negativicutes</taxon>
        <taxon>Veillonellales</taxon>
        <taxon>Veillonellaceae</taxon>
        <taxon>Dialister</taxon>
    </lineage>
</organism>
<dbReference type="Gene3D" id="3.20.20.110">
    <property type="entry name" value="Ribulose bisphosphate carboxylase, large subunit, C-terminal domain"/>
    <property type="match status" value="1"/>
</dbReference>